<dbReference type="Proteomes" id="UP000243507">
    <property type="component" value="Unassembled WGS sequence"/>
</dbReference>
<dbReference type="InterPro" id="IPR011008">
    <property type="entry name" value="Dimeric_a/b-barrel"/>
</dbReference>
<dbReference type="AlphaFoldDB" id="A0A2A4CRX4"/>
<dbReference type="PANTHER" id="PTHR41521:SF4">
    <property type="entry name" value="BLR0684 PROTEIN"/>
    <property type="match status" value="1"/>
</dbReference>
<name>A0A2A4CRX4_9RHOB</name>
<keyword evidence="3" id="KW-1185">Reference proteome</keyword>
<proteinExistence type="predicted"/>
<evidence type="ECO:0000259" key="1">
    <source>
        <dbReference type="Pfam" id="PF07045"/>
    </source>
</evidence>
<reference evidence="2 3" key="1">
    <citation type="submission" date="2017-09" db="EMBL/GenBank/DDBJ databases">
        <title>A multilocus sequence analysis scheme for characterization of bacteria in the genus Thioclava.</title>
        <authorList>
            <person name="Liu Y."/>
            <person name="Shao Z."/>
        </authorList>
    </citation>
    <scope>NUCLEOTIDE SEQUENCE [LARGE SCALE GENOMIC DNA]</scope>
    <source>
        <strain evidence="2 3">CAU 1312</strain>
    </source>
</reference>
<dbReference type="PANTHER" id="PTHR41521">
    <property type="match status" value="1"/>
</dbReference>
<protein>
    <recommendedName>
        <fullName evidence="1">DUF1330 domain-containing protein</fullName>
    </recommendedName>
</protein>
<dbReference type="SUPFAM" id="SSF54909">
    <property type="entry name" value="Dimeric alpha+beta barrel"/>
    <property type="match status" value="1"/>
</dbReference>
<evidence type="ECO:0000313" key="3">
    <source>
        <dbReference type="Proteomes" id="UP000243507"/>
    </source>
</evidence>
<dbReference type="EMBL" id="NTJD01000003">
    <property type="protein sequence ID" value="PCD77070.1"/>
    <property type="molecule type" value="Genomic_DNA"/>
</dbReference>
<dbReference type="Pfam" id="PF07045">
    <property type="entry name" value="DUF1330"/>
    <property type="match status" value="1"/>
</dbReference>
<accession>A0A2A4CRX4</accession>
<sequence length="102" mass="10192">MSAPGFWIAHVTITDAEGYAAYRAAAAPAIAEGGGKLMVLGGAQKVVAGQARPSTVVVAFPSLAAARACYFGAAYQATIPARDAAAEVDLTIVEGLPPLSSS</sequence>
<comment type="caution">
    <text evidence="2">The sequence shown here is derived from an EMBL/GenBank/DDBJ whole genome shotgun (WGS) entry which is preliminary data.</text>
</comment>
<dbReference type="InterPro" id="IPR010753">
    <property type="entry name" value="DUF1330"/>
</dbReference>
<feature type="domain" description="DUF1330" evidence="1">
    <location>
        <begin position="4"/>
        <end position="96"/>
    </location>
</feature>
<dbReference type="RefSeq" id="WP_096431664.1">
    <property type="nucleotide sequence ID" value="NZ_NTJD01000003.1"/>
</dbReference>
<dbReference type="Gene3D" id="3.30.70.100">
    <property type="match status" value="1"/>
</dbReference>
<organism evidence="2 3">
    <name type="scientific">Pseudothioclava arenosa</name>
    <dbReference type="NCBI Taxonomy" id="1795308"/>
    <lineage>
        <taxon>Bacteria</taxon>
        <taxon>Pseudomonadati</taxon>
        <taxon>Pseudomonadota</taxon>
        <taxon>Alphaproteobacteria</taxon>
        <taxon>Rhodobacterales</taxon>
        <taxon>Paracoccaceae</taxon>
        <taxon>Pseudothioclava</taxon>
    </lineage>
</organism>
<gene>
    <name evidence="2" type="ORF">CLN94_04645</name>
</gene>
<evidence type="ECO:0000313" key="2">
    <source>
        <dbReference type="EMBL" id="PCD77070.1"/>
    </source>
</evidence>